<keyword evidence="3" id="KW-1185">Reference proteome</keyword>
<feature type="compositionally biased region" description="Basic and acidic residues" evidence="1">
    <location>
        <begin position="92"/>
        <end position="119"/>
    </location>
</feature>
<evidence type="ECO:0000313" key="3">
    <source>
        <dbReference type="Proteomes" id="UP001151760"/>
    </source>
</evidence>
<reference evidence="2" key="1">
    <citation type="journal article" date="2022" name="Int. J. Mol. Sci.">
        <title>Draft Genome of Tanacetum Coccineum: Genomic Comparison of Closely Related Tanacetum-Family Plants.</title>
        <authorList>
            <person name="Yamashiro T."/>
            <person name="Shiraishi A."/>
            <person name="Nakayama K."/>
            <person name="Satake H."/>
        </authorList>
    </citation>
    <scope>NUCLEOTIDE SEQUENCE</scope>
</reference>
<feature type="region of interest" description="Disordered" evidence="1">
    <location>
        <begin position="148"/>
        <end position="169"/>
    </location>
</feature>
<dbReference type="Proteomes" id="UP001151760">
    <property type="component" value="Unassembled WGS sequence"/>
</dbReference>
<feature type="compositionally biased region" description="Basic and acidic residues" evidence="1">
    <location>
        <begin position="74"/>
        <end position="84"/>
    </location>
</feature>
<organism evidence="2 3">
    <name type="scientific">Tanacetum coccineum</name>
    <dbReference type="NCBI Taxonomy" id="301880"/>
    <lineage>
        <taxon>Eukaryota</taxon>
        <taxon>Viridiplantae</taxon>
        <taxon>Streptophyta</taxon>
        <taxon>Embryophyta</taxon>
        <taxon>Tracheophyta</taxon>
        <taxon>Spermatophyta</taxon>
        <taxon>Magnoliopsida</taxon>
        <taxon>eudicotyledons</taxon>
        <taxon>Gunneridae</taxon>
        <taxon>Pentapetalae</taxon>
        <taxon>asterids</taxon>
        <taxon>campanulids</taxon>
        <taxon>Asterales</taxon>
        <taxon>Asteraceae</taxon>
        <taxon>Asteroideae</taxon>
        <taxon>Anthemideae</taxon>
        <taxon>Anthemidinae</taxon>
        <taxon>Tanacetum</taxon>
    </lineage>
</organism>
<comment type="caution">
    <text evidence="2">The sequence shown here is derived from an EMBL/GenBank/DDBJ whole genome shotgun (WGS) entry which is preliminary data.</text>
</comment>
<feature type="region of interest" description="Disordered" evidence="1">
    <location>
        <begin position="72"/>
        <end position="124"/>
    </location>
</feature>
<gene>
    <name evidence="2" type="ORF">Tco_1067986</name>
</gene>
<proteinExistence type="predicted"/>
<feature type="compositionally biased region" description="Basic and acidic residues" evidence="1">
    <location>
        <begin position="148"/>
        <end position="157"/>
    </location>
</feature>
<sequence length="203" mass="22944">MTNKSFLEYTRIKAKDFRDTLLKDMKSIKKSIAERAHHQRQYDRRVNEIQMQRQEGEVDRVKALDVDLVVTESSRTERENHDTSSKSGNDTHAIDADIKPVNDKETMAEKSSAVHEKPNNSRSCLRWKPTGRIFKIASLRSIPTGKMFTDDTTKVDSEPSDGSNDDITNSYECDQTLNVSAVQASDLNVIKMTSVHISLGLAL</sequence>
<feature type="compositionally biased region" description="Polar residues" evidence="1">
    <location>
        <begin position="160"/>
        <end position="169"/>
    </location>
</feature>
<reference evidence="2" key="2">
    <citation type="submission" date="2022-01" db="EMBL/GenBank/DDBJ databases">
        <authorList>
            <person name="Yamashiro T."/>
            <person name="Shiraishi A."/>
            <person name="Satake H."/>
            <person name="Nakayama K."/>
        </authorList>
    </citation>
    <scope>NUCLEOTIDE SEQUENCE</scope>
</reference>
<evidence type="ECO:0000256" key="1">
    <source>
        <dbReference type="SAM" id="MobiDB-lite"/>
    </source>
</evidence>
<accession>A0ABQ5HFC7</accession>
<name>A0ABQ5HFC7_9ASTR</name>
<protein>
    <submittedName>
        <fullName evidence="2">Uncharacterized protein</fullName>
    </submittedName>
</protein>
<evidence type="ECO:0000313" key="2">
    <source>
        <dbReference type="EMBL" id="GJT86269.1"/>
    </source>
</evidence>
<dbReference type="EMBL" id="BQNB010019531">
    <property type="protein sequence ID" value="GJT86269.1"/>
    <property type="molecule type" value="Genomic_DNA"/>
</dbReference>